<evidence type="ECO:0000256" key="1">
    <source>
        <dbReference type="ARBA" id="ARBA00001974"/>
    </source>
</evidence>
<evidence type="ECO:0000256" key="2">
    <source>
        <dbReference type="ARBA" id="ARBA00022630"/>
    </source>
</evidence>
<sequence>MYYSTFPLLSSWTPSLSSLGVPLNSDPVSGNNTGSFIANSAIRKSDWTRSYSRSGYIDGITGSRSNLDILTGATVTGIV</sequence>
<proteinExistence type="predicted"/>
<dbReference type="EMBL" id="JBANRG010000021">
    <property type="protein sequence ID" value="KAK7456345.1"/>
    <property type="molecule type" value="Genomic_DNA"/>
</dbReference>
<keyword evidence="6" id="KW-1185">Reference proteome</keyword>
<name>A0ABR1JAQ0_9AGAR</name>
<keyword evidence="2" id="KW-0285">Flavoprotein</keyword>
<dbReference type="Gene3D" id="4.10.450.10">
    <property type="entry name" value="Glucose Oxidase, domain 2"/>
    <property type="match status" value="1"/>
</dbReference>
<dbReference type="Proteomes" id="UP001498398">
    <property type="component" value="Unassembled WGS sequence"/>
</dbReference>
<dbReference type="InterPro" id="IPR027424">
    <property type="entry name" value="Glucose_Oxidase_domain_2"/>
</dbReference>
<evidence type="ECO:0000313" key="5">
    <source>
        <dbReference type="EMBL" id="KAK7456345.1"/>
    </source>
</evidence>
<reference evidence="5 6" key="1">
    <citation type="submission" date="2024-01" db="EMBL/GenBank/DDBJ databases">
        <title>A draft genome for the cacao thread blight pathogen Marasmiellus scandens.</title>
        <authorList>
            <person name="Baruah I.K."/>
            <person name="Leung J."/>
            <person name="Bukari Y."/>
            <person name="Amoako-Attah I."/>
            <person name="Meinhardt L.W."/>
            <person name="Bailey B.A."/>
            <person name="Cohen S.P."/>
        </authorList>
    </citation>
    <scope>NUCLEOTIDE SEQUENCE [LARGE SCALE GENOMIC DNA]</scope>
    <source>
        <strain evidence="5 6">GH-19</strain>
    </source>
</reference>
<comment type="cofactor">
    <cofactor evidence="1">
        <name>FAD</name>
        <dbReference type="ChEBI" id="CHEBI:57692"/>
    </cofactor>
</comment>
<dbReference type="Gene3D" id="3.30.560.10">
    <property type="entry name" value="Glucose Oxidase, domain 3"/>
    <property type="match status" value="1"/>
</dbReference>
<dbReference type="Gene3D" id="3.50.50.60">
    <property type="entry name" value="FAD/NAD(P)-binding domain"/>
    <property type="match status" value="1"/>
</dbReference>
<evidence type="ECO:0000313" key="6">
    <source>
        <dbReference type="Proteomes" id="UP001498398"/>
    </source>
</evidence>
<comment type="caution">
    <text evidence="5">The sequence shown here is derived from an EMBL/GenBank/DDBJ whole genome shotgun (WGS) entry which is preliminary data.</text>
</comment>
<evidence type="ECO:0000256" key="3">
    <source>
        <dbReference type="ARBA" id="ARBA00022827"/>
    </source>
</evidence>
<dbReference type="InterPro" id="IPR036188">
    <property type="entry name" value="FAD/NAD-bd_sf"/>
</dbReference>
<keyword evidence="4" id="KW-0560">Oxidoreductase</keyword>
<organism evidence="5 6">
    <name type="scientific">Marasmiellus scandens</name>
    <dbReference type="NCBI Taxonomy" id="2682957"/>
    <lineage>
        <taxon>Eukaryota</taxon>
        <taxon>Fungi</taxon>
        <taxon>Dikarya</taxon>
        <taxon>Basidiomycota</taxon>
        <taxon>Agaricomycotina</taxon>
        <taxon>Agaricomycetes</taxon>
        <taxon>Agaricomycetidae</taxon>
        <taxon>Agaricales</taxon>
        <taxon>Marasmiineae</taxon>
        <taxon>Omphalotaceae</taxon>
        <taxon>Marasmiellus</taxon>
    </lineage>
</organism>
<evidence type="ECO:0000256" key="4">
    <source>
        <dbReference type="ARBA" id="ARBA00023002"/>
    </source>
</evidence>
<accession>A0ABR1JAQ0</accession>
<keyword evidence="3" id="KW-0274">FAD</keyword>
<gene>
    <name evidence="5" type="ORF">VKT23_010591</name>
</gene>
<protein>
    <submittedName>
        <fullName evidence="5">Uncharacterized protein</fullName>
    </submittedName>
</protein>